<dbReference type="InterPro" id="IPR019734">
    <property type="entry name" value="TPR_rpt"/>
</dbReference>
<dbReference type="EMBL" id="CP012502">
    <property type="protein sequence ID" value="AOM83446.1"/>
    <property type="molecule type" value="Genomic_DNA"/>
</dbReference>
<dbReference type="SUPFAM" id="SSF81901">
    <property type="entry name" value="HCP-like"/>
    <property type="match status" value="1"/>
</dbReference>
<dbReference type="PROSITE" id="PS50005">
    <property type="entry name" value="TPR"/>
    <property type="match status" value="1"/>
</dbReference>
<evidence type="ECO:0000313" key="3">
    <source>
        <dbReference type="Proteomes" id="UP000094463"/>
    </source>
</evidence>
<reference evidence="2 3" key="1">
    <citation type="submission" date="2015-08" db="EMBL/GenBank/DDBJ databases">
        <title>The complete genome sequence of Bacillus beveridgei MLTeJB.</title>
        <authorList>
            <person name="Hanson T.E."/>
            <person name="Mesa C."/>
            <person name="Basesman S.M."/>
            <person name="Oremland R.S."/>
        </authorList>
    </citation>
    <scope>NUCLEOTIDE SEQUENCE [LARGE SCALE GENOMIC DNA]</scope>
    <source>
        <strain evidence="2 3">MLTeJB</strain>
    </source>
</reference>
<gene>
    <name evidence="2" type="ORF">BBEV_2088</name>
</gene>
<keyword evidence="1" id="KW-0802">TPR repeat</keyword>
<dbReference type="STRING" id="632773.BBEV_2088"/>
<dbReference type="RefSeq" id="WP_069365422.1">
    <property type="nucleotide sequence ID" value="NZ_CP012502.1"/>
</dbReference>
<dbReference type="PATRIC" id="fig|632773.3.peg.2200"/>
<sequence>MAEAIPPFYDKSVSCDVCTHVFTSKKMRSRYIRVERVENDYYKVYKDPLLNPLLYEVAVCPECGYSHTESFLPIKKPEVIDRFKAAVSSSWNSRRFDDERDYEAGLGVFKLALLSAQVTGQPHALMGSLCLRIAWIQRFLTNEAEEIRFLKKAADQFEKSFLEGDFRDTQMSEISLLFILGECFRRIDEKQKARKYFSKVIEHKDRHLEPQLVERTREQWYETKAK</sequence>
<dbReference type="Pfam" id="PF09986">
    <property type="entry name" value="DUF2225"/>
    <property type="match status" value="1"/>
</dbReference>
<dbReference type="KEGG" id="bbev:BBEV_2088"/>
<dbReference type="InterPro" id="IPR018708">
    <property type="entry name" value="DUF2225"/>
</dbReference>
<evidence type="ECO:0000313" key="2">
    <source>
        <dbReference type="EMBL" id="AOM83446.1"/>
    </source>
</evidence>
<evidence type="ECO:0008006" key="4">
    <source>
        <dbReference type="Google" id="ProtNLM"/>
    </source>
</evidence>
<name>A0A1D7QWR5_9BACI</name>
<accession>A0A1D7QWR5</accession>
<keyword evidence="3" id="KW-1185">Reference proteome</keyword>
<protein>
    <recommendedName>
        <fullName evidence="4">DUF2225 domain-containing protein</fullName>
    </recommendedName>
</protein>
<dbReference type="Proteomes" id="UP000094463">
    <property type="component" value="Chromosome"/>
</dbReference>
<dbReference type="AlphaFoldDB" id="A0A1D7QWR5"/>
<organism evidence="2 3">
    <name type="scientific">Salisediminibacterium beveridgei</name>
    <dbReference type="NCBI Taxonomy" id="632773"/>
    <lineage>
        <taxon>Bacteria</taxon>
        <taxon>Bacillati</taxon>
        <taxon>Bacillota</taxon>
        <taxon>Bacilli</taxon>
        <taxon>Bacillales</taxon>
        <taxon>Bacillaceae</taxon>
        <taxon>Salisediminibacterium</taxon>
    </lineage>
</organism>
<proteinExistence type="predicted"/>
<evidence type="ECO:0000256" key="1">
    <source>
        <dbReference type="PROSITE-ProRule" id="PRU00339"/>
    </source>
</evidence>
<dbReference type="OrthoDB" id="9780343at2"/>
<feature type="repeat" description="TPR" evidence="1">
    <location>
        <begin position="174"/>
        <end position="207"/>
    </location>
</feature>